<protein>
    <submittedName>
        <fullName evidence="1">Uncharacterized protein</fullName>
    </submittedName>
</protein>
<gene>
    <name evidence="1" type="ORF">AN640_00555</name>
</gene>
<evidence type="ECO:0000313" key="1">
    <source>
        <dbReference type="EMBL" id="ONI38281.1"/>
    </source>
</evidence>
<proteinExistence type="predicted"/>
<organism evidence="1 2">
    <name type="scientific">Candidatus Epulonipiscium fishelsonii</name>
    <dbReference type="NCBI Taxonomy" id="77094"/>
    <lineage>
        <taxon>Bacteria</taxon>
        <taxon>Bacillati</taxon>
        <taxon>Bacillota</taxon>
        <taxon>Clostridia</taxon>
        <taxon>Lachnospirales</taxon>
        <taxon>Lachnospiraceae</taxon>
        <taxon>Candidatus Epulonipiscium</taxon>
    </lineage>
</organism>
<sequence>MNAAIEETKRRREIQNQYNIKHDIIPKTIKKDIRDLIVATKSIKETNKDLFEQKDPESMSKSELEKSIKTLEKRMKKFAVELRFEDAAQTRDTIITLKQIYNSI</sequence>
<reference evidence="1" key="1">
    <citation type="submission" date="2016-08" db="EMBL/GenBank/DDBJ databases">
        <authorList>
            <person name="Ngugi D.K."/>
            <person name="Miyake S."/>
            <person name="Stingl U."/>
        </authorList>
    </citation>
    <scope>NUCLEOTIDE SEQUENCE</scope>
    <source>
        <strain evidence="1">SCG-D08WGA-EpuloA1</strain>
    </source>
</reference>
<keyword evidence="2" id="KW-1185">Reference proteome</keyword>
<accession>A0ACC8X8P9</accession>
<evidence type="ECO:0000313" key="2">
    <source>
        <dbReference type="Proteomes" id="UP000188637"/>
    </source>
</evidence>
<name>A0ACC8X8P9_9FIRM</name>
<comment type="caution">
    <text evidence="1">The sequence shown here is derived from an EMBL/GenBank/DDBJ whole genome shotgun (WGS) entry which is preliminary data.</text>
</comment>
<dbReference type="Proteomes" id="UP000188637">
    <property type="component" value="Unassembled WGS sequence"/>
</dbReference>
<dbReference type="EMBL" id="LJHD01000295">
    <property type="protein sequence ID" value="ONI38281.1"/>
    <property type="molecule type" value="Genomic_DNA"/>
</dbReference>